<name>A0A8H7AKY9_9EURO</name>
<reference evidence="5" key="1">
    <citation type="submission" date="2020-02" db="EMBL/GenBank/DDBJ databases">
        <authorList>
            <person name="Palmer J.M."/>
        </authorList>
    </citation>
    <scope>NUCLEOTIDE SEQUENCE</scope>
    <source>
        <strain evidence="5">EPUS1.4</strain>
        <tissue evidence="5">Thallus</tissue>
    </source>
</reference>
<gene>
    <name evidence="5" type="ORF">GJ744_007163</name>
</gene>
<keyword evidence="2" id="KW-0479">Metal-binding</keyword>
<dbReference type="Proteomes" id="UP000606974">
    <property type="component" value="Unassembled WGS sequence"/>
</dbReference>
<organism evidence="5 6">
    <name type="scientific">Endocarpon pusillum</name>
    <dbReference type="NCBI Taxonomy" id="364733"/>
    <lineage>
        <taxon>Eukaryota</taxon>
        <taxon>Fungi</taxon>
        <taxon>Dikarya</taxon>
        <taxon>Ascomycota</taxon>
        <taxon>Pezizomycotina</taxon>
        <taxon>Eurotiomycetes</taxon>
        <taxon>Chaetothyriomycetidae</taxon>
        <taxon>Verrucariales</taxon>
        <taxon>Verrucariaceae</taxon>
        <taxon>Endocarpon</taxon>
    </lineage>
</organism>
<comment type="similarity">
    <text evidence="1">Belongs to the Gfa family.</text>
</comment>
<keyword evidence="3" id="KW-0862">Zinc</keyword>
<feature type="domain" description="CENP-V/GFA" evidence="4">
    <location>
        <begin position="7"/>
        <end position="142"/>
    </location>
</feature>
<evidence type="ECO:0000256" key="1">
    <source>
        <dbReference type="ARBA" id="ARBA00005495"/>
    </source>
</evidence>
<dbReference type="EMBL" id="JAACFV010000034">
    <property type="protein sequence ID" value="KAF7510059.1"/>
    <property type="molecule type" value="Genomic_DNA"/>
</dbReference>
<dbReference type="SUPFAM" id="SSF51316">
    <property type="entry name" value="Mss4-like"/>
    <property type="match status" value="1"/>
</dbReference>
<keyword evidence="6" id="KW-1185">Reference proteome</keyword>
<accession>A0A8H7AKY9</accession>
<evidence type="ECO:0000256" key="2">
    <source>
        <dbReference type="ARBA" id="ARBA00022723"/>
    </source>
</evidence>
<evidence type="ECO:0000256" key="3">
    <source>
        <dbReference type="ARBA" id="ARBA00022833"/>
    </source>
</evidence>
<comment type="caution">
    <text evidence="5">The sequence shown here is derived from an EMBL/GenBank/DDBJ whole genome shotgun (WGS) entry which is preliminary data.</text>
</comment>
<dbReference type="InterPro" id="IPR006913">
    <property type="entry name" value="CENP-V/GFA"/>
</dbReference>
<protein>
    <recommendedName>
        <fullName evidence="4">CENP-V/GFA domain-containing protein</fullName>
    </recommendedName>
</protein>
<proteinExistence type="inferred from homology"/>
<dbReference type="OrthoDB" id="3907216at2759"/>
<evidence type="ECO:0000259" key="4">
    <source>
        <dbReference type="PROSITE" id="PS51891"/>
    </source>
</evidence>
<sequence length="250" mass="27936">MNVQRHLRGSCSCGRNNYIIAVPENAATSAHVFFDSSSENRRIQATPVTAWLHIPLTWFQSHTTSFFPDETHSMIRKMFTPAHEPHSQRIFCGYCGTHLSYWTEAARDEADYLNVTVGSLFGEDLRTLEELGLLPDDVDDYDITAGPPDTRIAERANNQQLAGRDETVQRRISRGVGRDISWVEEMIDGSRLGRLQKTKRGIGKSADGMTVVEWEITEMVDNGSEHELGAGRGKRKLGEVALGGDAQMQL</sequence>
<dbReference type="InterPro" id="IPR011057">
    <property type="entry name" value="Mss4-like_sf"/>
</dbReference>
<dbReference type="GO" id="GO:0046872">
    <property type="term" value="F:metal ion binding"/>
    <property type="evidence" value="ECO:0007669"/>
    <property type="project" value="UniProtKB-KW"/>
</dbReference>
<evidence type="ECO:0000313" key="5">
    <source>
        <dbReference type="EMBL" id="KAF7510059.1"/>
    </source>
</evidence>
<dbReference type="GO" id="GO:0016846">
    <property type="term" value="F:carbon-sulfur lyase activity"/>
    <property type="evidence" value="ECO:0007669"/>
    <property type="project" value="InterPro"/>
</dbReference>
<dbReference type="AlphaFoldDB" id="A0A8H7AKY9"/>
<dbReference type="PROSITE" id="PS51891">
    <property type="entry name" value="CENP_V_GFA"/>
    <property type="match status" value="1"/>
</dbReference>
<dbReference type="Gene3D" id="3.90.1590.10">
    <property type="entry name" value="glutathione-dependent formaldehyde- activating enzyme (gfa)"/>
    <property type="match status" value="1"/>
</dbReference>
<evidence type="ECO:0000313" key="6">
    <source>
        <dbReference type="Proteomes" id="UP000606974"/>
    </source>
</evidence>